<evidence type="ECO:0008006" key="2">
    <source>
        <dbReference type="Google" id="ProtNLM"/>
    </source>
</evidence>
<name>A0A8S5UB02_9CAUD</name>
<protein>
    <recommendedName>
        <fullName evidence="2">Bacteriophage Gp15 protein</fullName>
    </recommendedName>
</protein>
<reference evidence="1" key="1">
    <citation type="journal article" date="2021" name="Proc. Natl. Acad. Sci. U.S.A.">
        <title>A Catalog of Tens of Thousands of Viruses from Human Metagenomes Reveals Hidden Associations with Chronic Diseases.</title>
        <authorList>
            <person name="Tisza M.J."/>
            <person name="Buck C.B."/>
        </authorList>
    </citation>
    <scope>NUCLEOTIDE SEQUENCE</scope>
    <source>
        <strain evidence="1">Ct8Cp41</strain>
    </source>
</reference>
<dbReference type="EMBL" id="BK016059">
    <property type="protein sequence ID" value="DAF91644.1"/>
    <property type="molecule type" value="Genomic_DNA"/>
</dbReference>
<sequence>MRTNPFRALPDHVEVNGKLVPIDPSFRVGVAIELEVLKEEKPDVAGLLSLFYRGSVPADVKAAVYAMLCFFRGYNQADGEPKQGDKKRGGRVYDFEQDAEAISSSFLTYYNIDLTKTDLHWWEFRRLLFNLPHESNFMQRIMYRTADLNKLDRTRRKHFKKMLEIYAIKDTVDRKKHMTVEERDAELLAQINRRYQEAEEYVKQKGKGD</sequence>
<organism evidence="1">
    <name type="scientific">Siphoviridae sp. ct8Cp41</name>
    <dbReference type="NCBI Taxonomy" id="2825358"/>
    <lineage>
        <taxon>Viruses</taxon>
        <taxon>Duplodnaviria</taxon>
        <taxon>Heunggongvirae</taxon>
        <taxon>Uroviricota</taxon>
        <taxon>Caudoviricetes</taxon>
    </lineage>
</organism>
<dbReference type="InterPro" id="IPR009660">
    <property type="entry name" value="Phage_A500_Gp15"/>
</dbReference>
<evidence type="ECO:0000313" key="1">
    <source>
        <dbReference type="EMBL" id="DAF91644.1"/>
    </source>
</evidence>
<accession>A0A8S5UB02</accession>
<dbReference type="Pfam" id="PF06854">
    <property type="entry name" value="Phage_Gp15"/>
    <property type="match status" value="1"/>
</dbReference>
<proteinExistence type="predicted"/>